<evidence type="ECO:0000313" key="2">
    <source>
        <dbReference type="EMBL" id="PON91991.1"/>
    </source>
</evidence>
<name>A0A2P5F2H5_TREOI</name>
<dbReference type="Proteomes" id="UP000237000">
    <property type="component" value="Unassembled WGS sequence"/>
</dbReference>
<feature type="region of interest" description="Disordered" evidence="1">
    <location>
        <begin position="33"/>
        <end position="78"/>
    </location>
</feature>
<comment type="caution">
    <text evidence="2">The sequence shown here is derived from an EMBL/GenBank/DDBJ whole genome shotgun (WGS) entry which is preliminary data.</text>
</comment>
<dbReference type="InParanoid" id="A0A2P5F2H5"/>
<gene>
    <name evidence="2" type="ORF">TorRG33x02_123220</name>
</gene>
<evidence type="ECO:0000313" key="3">
    <source>
        <dbReference type="Proteomes" id="UP000237000"/>
    </source>
</evidence>
<reference evidence="3" key="1">
    <citation type="submission" date="2016-06" db="EMBL/GenBank/DDBJ databases">
        <title>Parallel loss of symbiosis genes in relatives of nitrogen-fixing non-legume Parasponia.</title>
        <authorList>
            <person name="Van Velzen R."/>
            <person name="Holmer R."/>
            <person name="Bu F."/>
            <person name="Rutten L."/>
            <person name="Van Zeijl A."/>
            <person name="Liu W."/>
            <person name="Santuari L."/>
            <person name="Cao Q."/>
            <person name="Sharma T."/>
            <person name="Shen D."/>
            <person name="Roswanjaya Y."/>
            <person name="Wardhani T."/>
            <person name="Kalhor M.S."/>
            <person name="Jansen J."/>
            <person name="Van den Hoogen J."/>
            <person name="Gungor B."/>
            <person name="Hartog M."/>
            <person name="Hontelez J."/>
            <person name="Verver J."/>
            <person name="Yang W.-C."/>
            <person name="Schijlen E."/>
            <person name="Repin R."/>
            <person name="Schilthuizen M."/>
            <person name="Schranz E."/>
            <person name="Heidstra R."/>
            <person name="Miyata K."/>
            <person name="Fedorova E."/>
            <person name="Kohlen W."/>
            <person name="Bisseling T."/>
            <person name="Smit S."/>
            <person name="Geurts R."/>
        </authorList>
    </citation>
    <scope>NUCLEOTIDE SEQUENCE [LARGE SCALE GENOMIC DNA]</scope>
    <source>
        <strain evidence="3">cv. RG33-2</strain>
    </source>
</reference>
<proteinExistence type="predicted"/>
<sequence length="78" mass="8256">MVGDEAWGRQSIDSCSVKRSAVAEPVLRSIHGGGSEMKVNGGSCDEKVGSGGGGVDGEKRPRRRVGRRWQSINRGAKC</sequence>
<protein>
    <submittedName>
        <fullName evidence="2">Uncharacterized protein</fullName>
    </submittedName>
</protein>
<evidence type="ECO:0000256" key="1">
    <source>
        <dbReference type="SAM" id="MobiDB-lite"/>
    </source>
</evidence>
<dbReference type="AlphaFoldDB" id="A0A2P5F2H5"/>
<keyword evidence="3" id="KW-1185">Reference proteome</keyword>
<organism evidence="2 3">
    <name type="scientific">Trema orientale</name>
    <name type="common">Charcoal tree</name>
    <name type="synonym">Celtis orientalis</name>
    <dbReference type="NCBI Taxonomy" id="63057"/>
    <lineage>
        <taxon>Eukaryota</taxon>
        <taxon>Viridiplantae</taxon>
        <taxon>Streptophyta</taxon>
        <taxon>Embryophyta</taxon>
        <taxon>Tracheophyta</taxon>
        <taxon>Spermatophyta</taxon>
        <taxon>Magnoliopsida</taxon>
        <taxon>eudicotyledons</taxon>
        <taxon>Gunneridae</taxon>
        <taxon>Pentapetalae</taxon>
        <taxon>rosids</taxon>
        <taxon>fabids</taxon>
        <taxon>Rosales</taxon>
        <taxon>Cannabaceae</taxon>
        <taxon>Trema</taxon>
    </lineage>
</organism>
<dbReference type="EMBL" id="JXTC01000070">
    <property type="protein sequence ID" value="PON91991.1"/>
    <property type="molecule type" value="Genomic_DNA"/>
</dbReference>
<accession>A0A2P5F2H5</accession>